<organism evidence="1 2">
    <name type="scientific">Pistacia integerrima</name>
    <dbReference type="NCBI Taxonomy" id="434235"/>
    <lineage>
        <taxon>Eukaryota</taxon>
        <taxon>Viridiplantae</taxon>
        <taxon>Streptophyta</taxon>
        <taxon>Embryophyta</taxon>
        <taxon>Tracheophyta</taxon>
        <taxon>Spermatophyta</taxon>
        <taxon>Magnoliopsida</taxon>
        <taxon>eudicotyledons</taxon>
        <taxon>Gunneridae</taxon>
        <taxon>Pentapetalae</taxon>
        <taxon>rosids</taxon>
        <taxon>malvids</taxon>
        <taxon>Sapindales</taxon>
        <taxon>Anacardiaceae</taxon>
        <taxon>Pistacia</taxon>
    </lineage>
</organism>
<dbReference type="Proteomes" id="UP001163603">
    <property type="component" value="Chromosome 7"/>
</dbReference>
<proteinExistence type="predicted"/>
<comment type="caution">
    <text evidence="1">The sequence shown here is derived from an EMBL/GenBank/DDBJ whole genome shotgun (WGS) entry which is preliminary data.</text>
</comment>
<evidence type="ECO:0000313" key="2">
    <source>
        <dbReference type="Proteomes" id="UP001163603"/>
    </source>
</evidence>
<sequence length="2451" mass="277331">MICMDLHKALICSEVVEVVISAFQRISDSFEPKELHLMSECLYQEIIDCIANGCLLHLSNLLLLRIATIQIDKGFKVPDHQSMLGLVDLLVRTFVIPSGDGKEVDKLSEVIDKVLQLMLCILDGIHRIDDMSTVSDCTSQWAPVFKLRNSSLLTFIRGLLLKDPCILYTFRVHILSAMNDLIETSSEEVICLLLSYSEKLQMNPQYNNLLDGIPEGVLSRICNFLQEEISSLIKIVRGNLSSIKFDETKLALMWGAIRCYAHILDVQTNSSLLMDLIDALDILIRNDGGVLPEVVAGVPKHIWQSLAGAALTSYNEWHWEKKSGLEETSKVLHLAKTCKSSSQVLSAVADYLDYVHGITLQEDNSRKEYQPELKAEKAVDAVETYADNLCQSDKTIRVPTLRILCHYEPYTYETSASDQPPEKKMKTETGVSDPSSVDFHGHNVVQLLLSIETTPLSISTSRKIILLISRVQMILSAGRIPEMYIPVLLNGVIGILHNRFSYLWNPASECLAVLVSKHVGLVWDKFVDYFQQCQCMFQRSHNQLDKISSESYKEPSDLVERFNIFVSPASDSTPCATVLSLLLQALQKIPFVVESRSQRIISLLLEFLGYDSTDLTSVGSFNSDICKGKEWKGVLKEWLNLLKLMRNPKSFYRSQFLKDVLQNRLLDENDAEIQMKVLDCLLMWRDGFLIPYDQHLKNLINSKNLREEVTTWSLSRESVLIEDAHRAYLVPLVIRLLVPKVRKLKTLASRKQASIYHRKALLGFIAQLDVDELPLFFTLLIKSLNIIPKGADVDVFWTTPNYTMDNFHELSFLKYFNIENLAILSWKKSHGFLHVIEDVFGVFDESHIRPFLHLLMGCVVRILVSCTSSIVAAKGGSSSIKDHSSTDLTVHEHDRPVGNDVLTSSAVKQLKDLRSLCLRIISSVLNKYDDHDYGCEFWDLFFKSVKPLVDAFKQEGSSSEKPSSLFSCFLAMSRSHELVSLLYREKNLVPDIFSILSVTTASEAIVSSVLMFIENLLNLDSELGDEDSAINKLLLPNLEALICSMHYRFQSATKRKLLKSSGETEIRIFKLLSKYIKDPSMARKFVDILLPFLVKGVKDSGFSVKILDVLQDIIPVVETGSTKKILNAVCPLLVSVELEMRLSICHLLVELAKADPSVFPVVTLGLLLAELVSQLNATSSEEMNSLDYDSIVAAYDKIDIDLFHTTEVDYALLILSHCVYDMSSEDLILRKSAQRIMLLFVDFSSLILDGEKCNGHESTRIVEGSWTITSIQRIMKNFILKHMGEAMNSGSKVKKEWIDLLREMILKLPQLSNLSSLRDLCSGDTEVDFFNNIIHLQKHRRARALTRFRKVVSASSMPEDLLNKVFVPLFFSMLFDVQDENVRSACSEALASISALMEWKSYSALLIRCFQEMEKNQQKQKILLRLFCSILDQFHFSEIFSGQEAKYSLDDALGANTSRTNSSLVDDRSSTIVSEIKTWLHEIMLPKVQKLLNFDSEKVNVDISRAALKLLKLLPGDIMDSQLPSIIHRISNFLKSRSDSMRNSARLSLADCLKELGLEYLKFILGVLRATLKRGYEMHVLGYTLNFILSKNLSNPIGGKLDYCLEDLLSAVKNDILGDVAEEKEVEKIASKMIETKKQKSFETLELIAKNITFKTHALKLLSVVTTHLQMHLTPKTKSKLESMLSHIAAGIDCNQSVDQTDLFVFIYGLIEDRMKEENDLHSSSASTGTNNHKSAAKDKTISSGRVIVAKSACSHLITVFALGLLQKRLKNLRSNKHDEKHLSMLDSFVTLLGNCLSSKYEDVLSASLRCLTSLVSLPLPSLESQADKIKATLLDIAQSSVNSGSPLMQSCLSLLTKLLRSTKITLSSDQLHLLIQFPVFIDLERNPSDVALSLLKAIVSRKLVVHEIYDIVVRVAELMVTSQVESIRKKSSQISLHYEHSSGREAVLEMLHAIIKKFPQTKLDEQSHTLFVHLVARLANDHDNKVRSMTGVAIKLLIERINPHMLHSILEYSLSWYLGMKQQLWSAGAQTCFTAWVKQTMDNIFYLAMFFACAVDDVCSHAFSGKTKLLWLMILVLGLLVEVMKRNFQRHISAVLPVTRSILQSTINIVRDGQLDLSDEVTIPFWKEAYYSLVLLEKILCQFPDFIFDRDLENIWEAICELMLHPHTWLRNRSNRLIALYFSALTEASKQHQEKARENLFLMKPSRIFMIAVSLCYQLETQLTFDEAFSNRITQNLVSAICTMHSLREQRECIDPHNFWSALGPHEQGLFLKAFKLLESRKGKGIFLSIISSTSDQNDQDQPKDFQFLLVSNLLRKMGKIALQKEAIQMKILFNSFRLISSEIGPSHCQLYAYQMLPSLYKVCEGFAGKLITDDMKQLAQEEARGKGHGCCQPSSKCQEETEDRSQASCQQEKKDDDNENGKMVALDIDALPISRFTLRIDLLFLKERA</sequence>
<reference evidence="2" key="1">
    <citation type="journal article" date="2023" name="G3 (Bethesda)">
        <title>Genome assembly and association tests identify interacting loci associated with vigor, precocity, and sex in interspecific pistachio rootstocks.</title>
        <authorList>
            <person name="Palmer W."/>
            <person name="Jacygrad E."/>
            <person name="Sagayaradj S."/>
            <person name="Cavanaugh K."/>
            <person name="Han R."/>
            <person name="Bertier L."/>
            <person name="Beede B."/>
            <person name="Kafkas S."/>
            <person name="Golino D."/>
            <person name="Preece J."/>
            <person name="Michelmore R."/>
        </authorList>
    </citation>
    <scope>NUCLEOTIDE SEQUENCE [LARGE SCALE GENOMIC DNA]</scope>
</reference>
<keyword evidence="2" id="KW-1185">Reference proteome</keyword>
<accession>A0ACC0YAZ7</accession>
<evidence type="ECO:0000313" key="1">
    <source>
        <dbReference type="EMBL" id="KAJ0034275.1"/>
    </source>
</evidence>
<dbReference type="EMBL" id="CM047742">
    <property type="protein sequence ID" value="KAJ0034275.1"/>
    <property type="molecule type" value="Genomic_DNA"/>
</dbReference>
<protein>
    <submittedName>
        <fullName evidence="1">Uncharacterized protein</fullName>
    </submittedName>
</protein>
<gene>
    <name evidence="1" type="ORF">Pint_25497</name>
</gene>
<name>A0ACC0YAZ7_9ROSI</name>